<protein>
    <submittedName>
        <fullName evidence="2">Uncharacterized protein</fullName>
    </submittedName>
</protein>
<reference evidence="2 3" key="1">
    <citation type="journal article" date="2021" name="Elife">
        <title>Chloroplast acquisition without the gene transfer in kleptoplastic sea slugs, Plakobranchus ocellatus.</title>
        <authorList>
            <person name="Maeda T."/>
            <person name="Takahashi S."/>
            <person name="Yoshida T."/>
            <person name="Shimamura S."/>
            <person name="Takaki Y."/>
            <person name="Nagai Y."/>
            <person name="Toyoda A."/>
            <person name="Suzuki Y."/>
            <person name="Arimoto A."/>
            <person name="Ishii H."/>
            <person name="Satoh N."/>
            <person name="Nishiyama T."/>
            <person name="Hasebe M."/>
            <person name="Maruyama T."/>
            <person name="Minagawa J."/>
            <person name="Obokata J."/>
            <person name="Shigenobu S."/>
        </authorList>
    </citation>
    <scope>NUCLEOTIDE SEQUENCE [LARGE SCALE GENOMIC DNA]</scope>
</reference>
<feature type="region of interest" description="Disordered" evidence="1">
    <location>
        <begin position="57"/>
        <end position="122"/>
    </location>
</feature>
<dbReference type="Proteomes" id="UP000735302">
    <property type="component" value="Unassembled WGS sequence"/>
</dbReference>
<dbReference type="AlphaFoldDB" id="A0AAV4B1C6"/>
<keyword evidence="3" id="KW-1185">Reference proteome</keyword>
<feature type="region of interest" description="Disordered" evidence="1">
    <location>
        <begin position="14"/>
        <end position="43"/>
    </location>
</feature>
<gene>
    <name evidence="2" type="ORF">PoB_003986300</name>
</gene>
<dbReference type="EMBL" id="BLXT01004484">
    <property type="protein sequence ID" value="GFO13358.1"/>
    <property type="molecule type" value="Genomic_DNA"/>
</dbReference>
<organism evidence="2 3">
    <name type="scientific">Plakobranchus ocellatus</name>
    <dbReference type="NCBI Taxonomy" id="259542"/>
    <lineage>
        <taxon>Eukaryota</taxon>
        <taxon>Metazoa</taxon>
        <taxon>Spiralia</taxon>
        <taxon>Lophotrochozoa</taxon>
        <taxon>Mollusca</taxon>
        <taxon>Gastropoda</taxon>
        <taxon>Heterobranchia</taxon>
        <taxon>Euthyneura</taxon>
        <taxon>Panpulmonata</taxon>
        <taxon>Sacoglossa</taxon>
        <taxon>Placobranchoidea</taxon>
        <taxon>Plakobranchidae</taxon>
        <taxon>Plakobranchus</taxon>
    </lineage>
</organism>
<feature type="compositionally biased region" description="Basic and acidic residues" evidence="1">
    <location>
        <begin position="57"/>
        <end position="87"/>
    </location>
</feature>
<feature type="compositionally biased region" description="Polar residues" evidence="1">
    <location>
        <begin position="93"/>
        <end position="105"/>
    </location>
</feature>
<evidence type="ECO:0000256" key="1">
    <source>
        <dbReference type="SAM" id="MobiDB-lite"/>
    </source>
</evidence>
<sequence>MAQCLIRLVPLPGKAVGANEGADSHFSQRKKPEIHSRRAGHGRKIEIGISRNFACKERANLEEGPSGKDRDTRPSMRDEWNANDRGRPMFRRWQSSGPPRLWRNTSSRDPRGWRNASAREQI</sequence>
<name>A0AAV4B1C6_9GAST</name>
<evidence type="ECO:0000313" key="3">
    <source>
        <dbReference type="Proteomes" id="UP000735302"/>
    </source>
</evidence>
<proteinExistence type="predicted"/>
<accession>A0AAV4B1C6</accession>
<evidence type="ECO:0000313" key="2">
    <source>
        <dbReference type="EMBL" id="GFO13358.1"/>
    </source>
</evidence>
<comment type="caution">
    <text evidence="2">The sequence shown here is derived from an EMBL/GenBank/DDBJ whole genome shotgun (WGS) entry which is preliminary data.</text>
</comment>